<comment type="caution">
    <text evidence="2">The sequence shown here is derived from an EMBL/GenBank/DDBJ whole genome shotgun (WGS) entry which is preliminary data.</text>
</comment>
<feature type="domain" description="Pyridoxamine 5'-phosphate oxidase N-terminal" evidence="1">
    <location>
        <begin position="10"/>
        <end position="89"/>
    </location>
</feature>
<proteinExistence type="predicted"/>
<dbReference type="Proteomes" id="UP001528672">
    <property type="component" value="Unassembled WGS sequence"/>
</dbReference>
<protein>
    <submittedName>
        <fullName evidence="2">Pyridoxamine 5'-phosphate oxidase family protein</fullName>
    </submittedName>
</protein>
<dbReference type="EMBL" id="JAQSIO010000001">
    <property type="protein sequence ID" value="MDD0813028.1"/>
    <property type="molecule type" value="Genomic_DNA"/>
</dbReference>
<keyword evidence="3" id="KW-1185">Reference proteome</keyword>
<accession>A0ABT5M8W3</accession>
<sequence>MTHESRLDLALRRLLTERRVAALGTCTDAGAPFVSQVPYAIDHQQPALVILVSGLAAHAAHLAARPEASLLIAEPEQAGEPVHGLARVSLQLQADWPAADSPEANRARQVYLDRFPEAEPLTKMADFRWVRFHPLAARHVGGLGAARSLDGEDLRALLQTAGDAGLALVPAEPEPAATDVQPPPEPEPPSGNWVQCHAELLAQGRPPATGSPVSGLVTLLHLGAQGSQVIFGDGREAAQVLPWPVGVEALAKTFFRHDPPRPIELEEAIATVEDALMRLVPRLPVGSRLHALAHDPGWAQIAELAGASGPLLSLEAVERVFNRLCLVAEGRPASLEGWPGGRGLAARLLVLREFMHHLAFDAVVYWLPDGRHASLGGAQDPHVQEVRSGPCAPSA</sequence>
<evidence type="ECO:0000313" key="3">
    <source>
        <dbReference type="Proteomes" id="UP001528672"/>
    </source>
</evidence>
<dbReference type="InterPro" id="IPR012349">
    <property type="entry name" value="Split_barrel_FMN-bd"/>
</dbReference>
<evidence type="ECO:0000259" key="1">
    <source>
        <dbReference type="Pfam" id="PF01243"/>
    </source>
</evidence>
<dbReference type="SUPFAM" id="SSF50475">
    <property type="entry name" value="FMN-binding split barrel"/>
    <property type="match status" value="1"/>
</dbReference>
<dbReference type="InterPro" id="IPR011576">
    <property type="entry name" value="Pyridox_Oxase_N"/>
</dbReference>
<name>A0ABT5M8W3_9BURK</name>
<dbReference type="Pfam" id="PF01243">
    <property type="entry name" value="PNPOx_N"/>
    <property type="match status" value="1"/>
</dbReference>
<dbReference type="RefSeq" id="WP_273924565.1">
    <property type="nucleotide sequence ID" value="NZ_JAQSIO010000001.1"/>
</dbReference>
<dbReference type="Gene3D" id="3.30.420.150">
    <property type="entry name" value="Exopolyphosphatase. Domain 2"/>
    <property type="match status" value="1"/>
</dbReference>
<evidence type="ECO:0000313" key="2">
    <source>
        <dbReference type="EMBL" id="MDD0813028.1"/>
    </source>
</evidence>
<dbReference type="Gene3D" id="2.30.110.10">
    <property type="entry name" value="Electron Transport, Fmn-binding Protein, Chain A"/>
    <property type="match status" value="1"/>
</dbReference>
<gene>
    <name evidence="2" type="ORF">PSQ39_00130</name>
</gene>
<organism evidence="2 3">
    <name type="scientific">Curvibacter microcysteis</name>
    <dbReference type="NCBI Taxonomy" id="3026419"/>
    <lineage>
        <taxon>Bacteria</taxon>
        <taxon>Pseudomonadati</taxon>
        <taxon>Pseudomonadota</taxon>
        <taxon>Betaproteobacteria</taxon>
        <taxon>Burkholderiales</taxon>
        <taxon>Comamonadaceae</taxon>
        <taxon>Curvibacter</taxon>
    </lineage>
</organism>
<reference evidence="2 3" key="1">
    <citation type="submission" date="2023-02" db="EMBL/GenBank/DDBJ databases">
        <title>Bacterial whole genome sequence for Curvibacter sp. HBC28.</title>
        <authorList>
            <person name="Le V."/>
            <person name="Ko S.-R."/>
            <person name="Ahn C.-Y."/>
            <person name="Oh H.-M."/>
        </authorList>
    </citation>
    <scope>NUCLEOTIDE SEQUENCE [LARGE SCALE GENOMIC DNA]</scope>
    <source>
        <strain evidence="2 3">HBC28</strain>
    </source>
</reference>